<organism evidence="8 9">
    <name type="scientific">Talaromyces islandicus</name>
    <name type="common">Penicillium islandicum</name>
    <dbReference type="NCBI Taxonomy" id="28573"/>
    <lineage>
        <taxon>Eukaryota</taxon>
        <taxon>Fungi</taxon>
        <taxon>Dikarya</taxon>
        <taxon>Ascomycota</taxon>
        <taxon>Pezizomycotina</taxon>
        <taxon>Eurotiomycetes</taxon>
        <taxon>Eurotiomycetidae</taxon>
        <taxon>Eurotiales</taxon>
        <taxon>Trichocomaceae</taxon>
        <taxon>Talaromyces</taxon>
        <taxon>Talaromyces sect. Islandici</taxon>
    </lineage>
</organism>
<feature type="transmembrane region" description="Helical" evidence="6">
    <location>
        <begin position="373"/>
        <end position="392"/>
    </location>
</feature>
<dbReference type="OMA" id="IWAACNG"/>
<dbReference type="InterPro" id="IPR011701">
    <property type="entry name" value="MFS"/>
</dbReference>
<evidence type="ECO:0000256" key="1">
    <source>
        <dbReference type="ARBA" id="ARBA00004141"/>
    </source>
</evidence>
<dbReference type="PANTHER" id="PTHR23501:SF193">
    <property type="entry name" value="MULTIDRUG TRANSPORTER, PUTATIVE (AFU_ORTHOLOGUE AFUA_8G00940)-RELATED"/>
    <property type="match status" value="1"/>
</dbReference>
<name>A0A0U1MAQ1_TALIS</name>
<evidence type="ECO:0000313" key="8">
    <source>
        <dbReference type="EMBL" id="CRG92713.1"/>
    </source>
</evidence>
<sequence length="563" mass="59843">MSSDETAVVEMGTQHTASLEAKQNAEPPAADVREQQWVSGLKLLPIIIAVTIASFLMLLDTSIVVTATPVITNDFRSLPDVGWYGASYQLSSAVLQPLTGKFYSSFDSKWTFLAFFSLFEVGSLICGVSTSSKMLIVGRAIAGMGTSGIMNGAFTIIAGCVPMNKRPTLIGFVSGLGQLGLVAGPLIGGALTQYATWRWCFYINLPIGGLLAALLVFSHVPEQMPKPSSITALRALPPKLDLVGFCLFAPAAIQLLLALQYGGNTYAWNSSQVIGLFCGSGATFITFLFWEHHKGDAAMISFSMVKKRTIWSSCLAYGFLLGQLVCVSYYLPIYFQGVKGVTPTLSGVYILPVVLSHVLTALVSGVLVGKMGYYLPFILIGSALVSIANGLLSTFSPGTSTGEWIGYQIITGVGRGLALQIVGLLLPPHNASCISPAHIQPIIAVQNTLAFPLIPDAMALLMFSQSFVGALFLSFSETIFTNSLHTLIPKYAPSVNPQAVVDAGATGFRGIVSAAELVGVLAAYSKSVDRVLYLTAGSAVGCFAASWFMGFKDIRKKNQISKT</sequence>
<feature type="domain" description="Major facilitator superfamily (MFS) profile" evidence="7">
    <location>
        <begin position="46"/>
        <end position="554"/>
    </location>
</feature>
<dbReference type="Gene3D" id="1.20.1250.20">
    <property type="entry name" value="MFS general substrate transporter like domains"/>
    <property type="match status" value="1"/>
</dbReference>
<keyword evidence="9" id="KW-1185">Reference proteome</keyword>
<feature type="transmembrane region" description="Helical" evidence="6">
    <location>
        <begin position="404"/>
        <end position="426"/>
    </location>
</feature>
<comment type="similarity">
    <text evidence="2">Belongs to the major facilitator superfamily. TCR/Tet family.</text>
</comment>
<comment type="subcellular location">
    <subcellularLocation>
        <location evidence="1">Membrane</location>
        <topology evidence="1">Multi-pass membrane protein</topology>
    </subcellularLocation>
</comment>
<dbReference type="GO" id="GO:0005886">
    <property type="term" value="C:plasma membrane"/>
    <property type="evidence" value="ECO:0007669"/>
    <property type="project" value="TreeGrafter"/>
</dbReference>
<dbReference type="Pfam" id="PF07690">
    <property type="entry name" value="MFS_1"/>
    <property type="match status" value="1"/>
</dbReference>
<evidence type="ECO:0000256" key="6">
    <source>
        <dbReference type="SAM" id="Phobius"/>
    </source>
</evidence>
<keyword evidence="4 6" id="KW-1133">Transmembrane helix</keyword>
<evidence type="ECO:0000256" key="4">
    <source>
        <dbReference type="ARBA" id="ARBA00022989"/>
    </source>
</evidence>
<proteinExistence type="inferred from homology"/>
<dbReference type="InterPro" id="IPR036259">
    <property type="entry name" value="MFS_trans_sf"/>
</dbReference>
<dbReference type="GO" id="GO:0022857">
    <property type="term" value="F:transmembrane transporter activity"/>
    <property type="evidence" value="ECO:0007669"/>
    <property type="project" value="InterPro"/>
</dbReference>
<dbReference type="OrthoDB" id="10021397at2759"/>
<dbReference type="Gene3D" id="1.20.1720.10">
    <property type="entry name" value="Multidrug resistance protein D"/>
    <property type="match status" value="1"/>
</dbReference>
<dbReference type="EMBL" id="CVMT01000015">
    <property type="protein sequence ID" value="CRG92713.1"/>
    <property type="molecule type" value="Genomic_DNA"/>
</dbReference>
<dbReference type="CDD" id="cd17502">
    <property type="entry name" value="MFS_Azr1_MDR_like"/>
    <property type="match status" value="1"/>
</dbReference>
<dbReference type="PRINTS" id="PR01036">
    <property type="entry name" value="TCRTETB"/>
</dbReference>
<reference evidence="8 9" key="1">
    <citation type="submission" date="2015-04" db="EMBL/GenBank/DDBJ databases">
        <authorList>
            <person name="Syromyatnikov M.Y."/>
            <person name="Popov V.N."/>
        </authorList>
    </citation>
    <scope>NUCLEOTIDE SEQUENCE [LARGE SCALE GENOMIC DNA]</scope>
    <source>
        <strain evidence="8">WF-38-12</strain>
    </source>
</reference>
<evidence type="ECO:0000313" key="9">
    <source>
        <dbReference type="Proteomes" id="UP000054383"/>
    </source>
</evidence>
<feature type="transmembrane region" description="Helical" evidence="6">
    <location>
        <begin position="136"/>
        <end position="157"/>
    </location>
</feature>
<protein>
    <submittedName>
        <fullName evidence="8">Putative HC-toxin efflux carrier TOXA</fullName>
    </submittedName>
</protein>
<dbReference type="PANTHER" id="PTHR23501">
    <property type="entry name" value="MAJOR FACILITATOR SUPERFAMILY"/>
    <property type="match status" value="1"/>
</dbReference>
<feature type="transmembrane region" description="Helical" evidence="6">
    <location>
        <begin position="273"/>
        <end position="290"/>
    </location>
</feature>
<feature type="transmembrane region" description="Helical" evidence="6">
    <location>
        <begin position="43"/>
        <end position="69"/>
    </location>
</feature>
<keyword evidence="3 6" id="KW-0812">Transmembrane</keyword>
<dbReference type="InterPro" id="IPR020846">
    <property type="entry name" value="MFS_dom"/>
</dbReference>
<gene>
    <name evidence="8" type="ORF">PISL3812_09779</name>
</gene>
<evidence type="ECO:0000256" key="5">
    <source>
        <dbReference type="ARBA" id="ARBA00023136"/>
    </source>
</evidence>
<dbReference type="PROSITE" id="PS50850">
    <property type="entry name" value="MFS"/>
    <property type="match status" value="1"/>
</dbReference>
<dbReference type="SUPFAM" id="SSF103473">
    <property type="entry name" value="MFS general substrate transporter"/>
    <property type="match status" value="1"/>
</dbReference>
<evidence type="ECO:0000256" key="2">
    <source>
        <dbReference type="ARBA" id="ARBA00007520"/>
    </source>
</evidence>
<feature type="transmembrane region" description="Helical" evidence="6">
    <location>
        <begin position="310"/>
        <end position="335"/>
    </location>
</feature>
<dbReference type="Proteomes" id="UP000054383">
    <property type="component" value="Unassembled WGS sequence"/>
</dbReference>
<feature type="transmembrane region" description="Helical" evidence="6">
    <location>
        <begin position="201"/>
        <end position="220"/>
    </location>
</feature>
<evidence type="ECO:0000259" key="7">
    <source>
        <dbReference type="PROSITE" id="PS50850"/>
    </source>
</evidence>
<feature type="transmembrane region" description="Helical" evidence="6">
    <location>
        <begin position="347"/>
        <end position="368"/>
    </location>
</feature>
<keyword evidence="5 6" id="KW-0472">Membrane</keyword>
<feature type="transmembrane region" description="Helical" evidence="6">
    <location>
        <begin position="110"/>
        <end position="130"/>
    </location>
</feature>
<accession>A0A0U1MAQ1</accession>
<dbReference type="AlphaFoldDB" id="A0A0U1MAQ1"/>
<feature type="transmembrane region" description="Helical" evidence="6">
    <location>
        <begin position="531"/>
        <end position="551"/>
    </location>
</feature>
<feature type="transmembrane region" description="Helical" evidence="6">
    <location>
        <begin position="169"/>
        <end position="195"/>
    </location>
</feature>
<evidence type="ECO:0000256" key="3">
    <source>
        <dbReference type="ARBA" id="ARBA00022692"/>
    </source>
</evidence>